<keyword evidence="1" id="KW-0812">Transmembrane</keyword>
<evidence type="ECO:0000313" key="2">
    <source>
        <dbReference type="EMBL" id="GAY22468.1"/>
    </source>
</evidence>
<proteinExistence type="predicted"/>
<keyword evidence="1" id="KW-1133">Transmembrane helix</keyword>
<dbReference type="AlphaFoldDB" id="A0A292ZHB6"/>
<gene>
    <name evidence="2" type="ORF">SFOMI_3025</name>
</gene>
<sequence length="41" mass="4499">MNECAGPRLRFDPMPKPSISAYIIVPIGLMVGVGLGYLQFF</sequence>
<dbReference type="EMBL" id="BEWI01000032">
    <property type="protein sequence ID" value="GAY22468.1"/>
    <property type="molecule type" value="Genomic_DNA"/>
</dbReference>
<dbReference type="Proteomes" id="UP000221538">
    <property type="component" value="Unassembled WGS sequence"/>
</dbReference>
<reference evidence="2 3" key="1">
    <citation type="journal article" date="2013" name="Biodegradation">
        <title>Occurrence of 4-tert-butylphenol (4-t-BP) biodegradation in an aquatic sample caused by the presence of Spirodela polyrrhiza and isolation of a 4-t-BP-utilizing bacterium.</title>
        <authorList>
            <person name="Ogata Y."/>
            <person name="Toyama T."/>
            <person name="Yu N."/>
            <person name="Wang X."/>
            <person name="Sei K."/>
            <person name="Ike M."/>
        </authorList>
    </citation>
    <scope>NUCLEOTIDE SEQUENCE [LARGE SCALE GENOMIC DNA]</scope>
    <source>
        <strain evidence="2 3">OMI</strain>
    </source>
</reference>
<organism evidence="2 3">
    <name type="scientific">Sphingobium fuliginis (strain ATCC 27551)</name>
    <dbReference type="NCBI Taxonomy" id="336203"/>
    <lineage>
        <taxon>Bacteria</taxon>
        <taxon>Pseudomonadati</taxon>
        <taxon>Pseudomonadota</taxon>
        <taxon>Alphaproteobacteria</taxon>
        <taxon>Sphingomonadales</taxon>
        <taxon>Sphingomonadaceae</taxon>
        <taxon>Sphingobium</taxon>
    </lineage>
</organism>
<accession>A0A292ZHB6</accession>
<reference evidence="2 3" key="2">
    <citation type="journal article" date="2013" name="Environ. Sci. Technol.">
        <title>The 4-tert-butylphenol-utilizing bacterium Sphingobium fuliginis OMI can degrade bisphenols via phenolic ring hydroxylation and meta-cleavage pathway.</title>
        <authorList>
            <person name="Ogata Y."/>
            <person name="Goda S."/>
            <person name="Toyama T."/>
            <person name="Sei K."/>
            <person name="Ike M."/>
        </authorList>
    </citation>
    <scope>NUCLEOTIDE SEQUENCE [LARGE SCALE GENOMIC DNA]</scope>
    <source>
        <strain evidence="2 3">OMI</strain>
    </source>
</reference>
<evidence type="ECO:0000256" key="1">
    <source>
        <dbReference type="SAM" id="Phobius"/>
    </source>
</evidence>
<feature type="transmembrane region" description="Helical" evidence="1">
    <location>
        <begin position="19"/>
        <end position="38"/>
    </location>
</feature>
<comment type="caution">
    <text evidence="2">The sequence shown here is derived from an EMBL/GenBank/DDBJ whole genome shotgun (WGS) entry which is preliminary data.</text>
</comment>
<protein>
    <submittedName>
        <fullName evidence="2">Uncharacterized protein</fullName>
    </submittedName>
</protein>
<keyword evidence="1" id="KW-0472">Membrane</keyword>
<evidence type="ECO:0000313" key="3">
    <source>
        <dbReference type="Proteomes" id="UP000221538"/>
    </source>
</evidence>
<name>A0A292ZHB6_SPHSA</name>